<evidence type="ECO:0000313" key="2">
    <source>
        <dbReference type="Proteomes" id="UP000623687"/>
    </source>
</evidence>
<accession>A0A8H6ZT33</accession>
<dbReference type="EMBL" id="JACETU010000004">
    <property type="protein sequence ID" value="KAF7430199.1"/>
    <property type="molecule type" value="Genomic_DNA"/>
</dbReference>
<comment type="caution">
    <text evidence="1">The sequence shown here is derived from an EMBL/GenBank/DDBJ whole genome shotgun (WGS) entry which is preliminary data.</text>
</comment>
<organism evidence="1 2">
    <name type="scientific">Pleurotus ostreatus</name>
    <name type="common">Oyster mushroom</name>
    <name type="synonym">White-rot fungus</name>
    <dbReference type="NCBI Taxonomy" id="5322"/>
    <lineage>
        <taxon>Eukaryota</taxon>
        <taxon>Fungi</taxon>
        <taxon>Dikarya</taxon>
        <taxon>Basidiomycota</taxon>
        <taxon>Agaricomycotina</taxon>
        <taxon>Agaricomycetes</taxon>
        <taxon>Agaricomycetidae</taxon>
        <taxon>Agaricales</taxon>
        <taxon>Pleurotineae</taxon>
        <taxon>Pleurotaceae</taxon>
        <taxon>Pleurotus</taxon>
    </lineage>
</organism>
<sequence length="149" mass="17765">MYAWVLPRDYTKKLLRDRESQARLVGFKEAARIPPDSLRRWLALRNGDMPSSYYGNPWAQEEYRFQSIQDTEMFLKSCANCKKSVPYVWEEGGEVADPDRSTLRRHIPLTDEPKSPFLHPTYAIDVKTVIFRFWKVGLFYFIEKYRLVY</sequence>
<dbReference type="Proteomes" id="UP000623687">
    <property type="component" value="Unassembled WGS sequence"/>
</dbReference>
<protein>
    <submittedName>
        <fullName evidence="1">Uncharacterized protein</fullName>
    </submittedName>
</protein>
<proteinExistence type="predicted"/>
<keyword evidence="2" id="KW-1185">Reference proteome</keyword>
<dbReference type="RefSeq" id="XP_036631477.1">
    <property type="nucleotide sequence ID" value="XM_036775458.1"/>
</dbReference>
<evidence type="ECO:0000313" key="1">
    <source>
        <dbReference type="EMBL" id="KAF7430199.1"/>
    </source>
</evidence>
<dbReference type="VEuPathDB" id="FungiDB:PC9H_005900"/>
<dbReference type="GeneID" id="59375718"/>
<reference evidence="1" key="1">
    <citation type="submission" date="2019-07" db="EMBL/GenBank/DDBJ databases">
        <authorList>
            <person name="Palmer J.M."/>
        </authorList>
    </citation>
    <scope>NUCLEOTIDE SEQUENCE</scope>
    <source>
        <strain evidence="1">PC9</strain>
    </source>
</reference>
<dbReference type="AlphaFoldDB" id="A0A8H6ZT33"/>
<name>A0A8H6ZT33_PLEOS</name>
<gene>
    <name evidence="1" type="ORF">PC9H_005900</name>
</gene>